<name>A0A8D9FGS1_9HEMI</name>
<feature type="region of interest" description="Disordered" evidence="1">
    <location>
        <begin position="1"/>
        <end position="28"/>
    </location>
</feature>
<dbReference type="EMBL" id="HBUF01666320">
    <property type="protein sequence ID" value="CAG6789701.1"/>
    <property type="molecule type" value="Transcribed_RNA"/>
</dbReference>
<proteinExistence type="predicted"/>
<accession>A0A8D9FGS1</accession>
<organism evidence="2">
    <name type="scientific">Cacopsylla melanoneura</name>
    <dbReference type="NCBI Taxonomy" id="428564"/>
    <lineage>
        <taxon>Eukaryota</taxon>
        <taxon>Metazoa</taxon>
        <taxon>Ecdysozoa</taxon>
        <taxon>Arthropoda</taxon>
        <taxon>Hexapoda</taxon>
        <taxon>Insecta</taxon>
        <taxon>Pterygota</taxon>
        <taxon>Neoptera</taxon>
        <taxon>Paraneoptera</taxon>
        <taxon>Hemiptera</taxon>
        <taxon>Sternorrhyncha</taxon>
        <taxon>Psylloidea</taxon>
        <taxon>Psyllidae</taxon>
        <taxon>Psyllinae</taxon>
        <taxon>Cacopsylla</taxon>
    </lineage>
</organism>
<protein>
    <submittedName>
        <fullName evidence="2">Uncharacterized protein</fullName>
    </submittedName>
</protein>
<sequence>MRVCDTNPNYKNTTRQYKNNNQNYEDRDKYQTSGKINNACVEACKDRVRRDDQENCEVNIPTESLHCHYPTEERMIRPLITYSGITEIRYTTDPKKAAFESGLGIEYRLITVKPTVEAPWCKRNGIQDYWREDPKYSRQSMDIYSTPYPCCDYTREPIRVAQPCRPTFQNSVERKGWECCGGTTTNMGPRGPPRNGLGCAEMVVQDPRINRARDLVPQEPRHFDRNGQC</sequence>
<evidence type="ECO:0000256" key="1">
    <source>
        <dbReference type="SAM" id="MobiDB-lite"/>
    </source>
</evidence>
<reference evidence="2" key="1">
    <citation type="submission" date="2021-05" db="EMBL/GenBank/DDBJ databases">
        <authorList>
            <person name="Alioto T."/>
            <person name="Alioto T."/>
            <person name="Gomez Garrido J."/>
        </authorList>
    </citation>
    <scope>NUCLEOTIDE SEQUENCE</scope>
</reference>
<evidence type="ECO:0000313" key="2">
    <source>
        <dbReference type="EMBL" id="CAG6789701.1"/>
    </source>
</evidence>
<feature type="compositionally biased region" description="Polar residues" evidence="1">
    <location>
        <begin position="1"/>
        <end position="23"/>
    </location>
</feature>
<dbReference type="AlphaFoldDB" id="A0A8D9FGS1"/>